<evidence type="ECO:0000313" key="3">
    <source>
        <dbReference type="Proteomes" id="UP000095767"/>
    </source>
</evidence>
<feature type="compositionally biased region" description="Basic and acidic residues" evidence="1">
    <location>
        <begin position="1"/>
        <end position="16"/>
    </location>
</feature>
<proteinExistence type="predicted"/>
<feature type="non-terminal residue" evidence="2">
    <location>
        <position position="1"/>
    </location>
</feature>
<reference evidence="2 3" key="1">
    <citation type="submission" date="2016-09" db="EMBL/GenBank/DDBJ databases">
        <title>The draft genome of Dichanthelium oligosanthes: A C3 panicoid grass species.</title>
        <authorList>
            <person name="Studer A.J."/>
            <person name="Schnable J.C."/>
            <person name="Brutnell T.P."/>
        </authorList>
    </citation>
    <scope>NUCLEOTIDE SEQUENCE [LARGE SCALE GENOMIC DNA]</scope>
    <source>
        <strain evidence="3">cv. Kellogg 1175</strain>
        <tissue evidence="2">Leaf</tissue>
    </source>
</reference>
<dbReference type="Proteomes" id="UP000095767">
    <property type="component" value="Unassembled WGS sequence"/>
</dbReference>
<feature type="compositionally biased region" description="Gly residues" evidence="1">
    <location>
        <begin position="39"/>
        <end position="48"/>
    </location>
</feature>
<gene>
    <name evidence="2" type="ORF">BAE44_0024622</name>
</gene>
<comment type="caution">
    <text evidence="2">The sequence shown here is derived from an EMBL/GenBank/DDBJ whole genome shotgun (WGS) entry which is preliminary data.</text>
</comment>
<protein>
    <submittedName>
        <fullName evidence="2">Uncharacterized protein</fullName>
    </submittedName>
</protein>
<sequence>LAGADHPGDPLRRQDGGLDSPGWARRRHREAQVRDREGGGGGRCCEGE</sequence>
<feature type="non-terminal residue" evidence="2">
    <location>
        <position position="48"/>
    </location>
</feature>
<name>A0A1E5UNA5_9POAL</name>
<dbReference type="EMBL" id="LWDX02070311">
    <property type="protein sequence ID" value="OEL14359.1"/>
    <property type="molecule type" value="Genomic_DNA"/>
</dbReference>
<evidence type="ECO:0000313" key="2">
    <source>
        <dbReference type="EMBL" id="OEL14359.1"/>
    </source>
</evidence>
<evidence type="ECO:0000256" key="1">
    <source>
        <dbReference type="SAM" id="MobiDB-lite"/>
    </source>
</evidence>
<dbReference type="AlphaFoldDB" id="A0A1E5UNA5"/>
<accession>A0A1E5UNA5</accession>
<keyword evidence="3" id="KW-1185">Reference proteome</keyword>
<feature type="region of interest" description="Disordered" evidence="1">
    <location>
        <begin position="1"/>
        <end position="48"/>
    </location>
</feature>
<organism evidence="2 3">
    <name type="scientific">Dichanthelium oligosanthes</name>
    <dbReference type="NCBI Taxonomy" id="888268"/>
    <lineage>
        <taxon>Eukaryota</taxon>
        <taxon>Viridiplantae</taxon>
        <taxon>Streptophyta</taxon>
        <taxon>Embryophyta</taxon>
        <taxon>Tracheophyta</taxon>
        <taxon>Spermatophyta</taxon>
        <taxon>Magnoliopsida</taxon>
        <taxon>Liliopsida</taxon>
        <taxon>Poales</taxon>
        <taxon>Poaceae</taxon>
        <taxon>PACMAD clade</taxon>
        <taxon>Panicoideae</taxon>
        <taxon>Panicodae</taxon>
        <taxon>Paniceae</taxon>
        <taxon>Dichantheliinae</taxon>
        <taxon>Dichanthelium</taxon>
    </lineage>
</organism>